<keyword evidence="6" id="KW-0808">Transferase</keyword>
<proteinExistence type="predicted"/>
<accession>A0A062VA38</accession>
<evidence type="ECO:0000256" key="10">
    <source>
        <dbReference type="ARBA" id="ARBA00023012"/>
    </source>
</evidence>
<protein>
    <recommendedName>
        <fullName evidence="3">histidine kinase</fullName>
        <ecNumber evidence="3">2.7.13.3</ecNumber>
    </recommendedName>
</protein>
<dbReference type="GO" id="GO:0005524">
    <property type="term" value="F:ATP binding"/>
    <property type="evidence" value="ECO:0007669"/>
    <property type="project" value="UniProtKB-KW"/>
</dbReference>
<name>A0A062VA38_9EURY</name>
<keyword evidence="12" id="KW-0812">Transmembrane</keyword>
<dbReference type="SUPFAM" id="SSF158472">
    <property type="entry name" value="HAMP domain-like"/>
    <property type="match status" value="1"/>
</dbReference>
<comment type="subcellular location">
    <subcellularLocation>
        <location evidence="2">Cell membrane</location>
        <topology evidence="2">Multi-pass membrane protein</topology>
    </subcellularLocation>
</comment>
<evidence type="ECO:0000313" key="15">
    <source>
        <dbReference type="Proteomes" id="UP000027153"/>
    </source>
</evidence>
<dbReference type="CDD" id="cd06225">
    <property type="entry name" value="HAMP"/>
    <property type="match status" value="1"/>
</dbReference>
<dbReference type="EMBL" id="JMIY01000002">
    <property type="protein sequence ID" value="KCZ72589.1"/>
    <property type="molecule type" value="Genomic_DNA"/>
</dbReference>
<keyword evidence="10" id="KW-0902">Two-component regulatory system</keyword>
<dbReference type="RefSeq" id="WP_048089478.1">
    <property type="nucleotide sequence ID" value="NZ_JMIY01000002.1"/>
</dbReference>
<dbReference type="AlphaFoldDB" id="A0A062VA38"/>
<evidence type="ECO:0000256" key="3">
    <source>
        <dbReference type="ARBA" id="ARBA00012438"/>
    </source>
</evidence>
<dbReference type="GO" id="GO:0000155">
    <property type="term" value="F:phosphorelay sensor kinase activity"/>
    <property type="evidence" value="ECO:0007669"/>
    <property type="project" value="TreeGrafter"/>
</dbReference>
<keyword evidence="11 12" id="KW-0472">Membrane</keyword>
<feature type="transmembrane region" description="Helical" evidence="12">
    <location>
        <begin position="7"/>
        <end position="25"/>
    </location>
</feature>
<comment type="catalytic activity">
    <reaction evidence="1">
        <text>ATP + protein L-histidine = ADP + protein N-phospho-L-histidine.</text>
        <dbReference type="EC" id="2.7.13.3"/>
    </reaction>
</comment>
<keyword evidence="4" id="KW-1003">Cell membrane</keyword>
<keyword evidence="9" id="KW-0067">ATP-binding</keyword>
<dbReference type="PANTHER" id="PTHR45528">
    <property type="entry name" value="SENSOR HISTIDINE KINASE CPXA"/>
    <property type="match status" value="1"/>
</dbReference>
<dbReference type="GO" id="GO:0005886">
    <property type="term" value="C:plasma membrane"/>
    <property type="evidence" value="ECO:0007669"/>
    <property type="project" value="UniProtKB-SubCell"/>
</dbReference>
<evidence type="ECO:0000256" key="5">
    <source>
        <dbReference type="ARBA" id="ARBA00022553"/>
    </source>
</evidence>
<keyword evidence="12" id="KW-1133">Transmembrane helix</keyword>
<dbReference type="PROSITE" id="PS50885">
    <property type="entry name" value="HAMP"/>
    <property type="match status" value="1"/>
</dbReference>
<dbReference type="OrthoDB" id="147431at2157"/>
<dbReference type="Pfam" id="PF00672">
    <property type="entry name" value="HAMP"/>
    <property type="match status" value="1"/>
</dbReference>
<comment type="caution">
    <text evidence="14">The sequence shown here is derived from an EMBL/GenBank/DDBJ whole genome shotgun (WGS) entry which is preliminary data.</text>
</comment>
<evidence type="ECO:0000256" key="4">
    <source>
        <dbReference type="ARBA" id="ARBA00022475"/>
    </source>
</evidence>
<evidence type="ECO:0000256" key="12">
    <source>
        <dbReference type="SAM" id="Phobius"/>
    </source>
</evidence>
<keyword evidence="15" id="KW-1185">Reference proteome</keyword>
<evidence type="ECO:0000256" key="9">
    <source>
        <dbReference type="ARBA" id="ARBA00022840"/>
    </source>
</evidence>
<dbReference type="Gene3D" id="6.10.340.10">
    <property type="match status" value="1"/>
</dbReference>
<dbReference type="InterPro" id="IPR050398">
    <property type="entry name" value="HssS/ArlS-like"/>
</dbReference>
<evidence type="ECO:0000256" key="11">
    <source>
        <dbReference type="ARBA" id="ARBA00023136"/>
    </source>
</evidence>
<dbReference type="SMART" id="SM00304">
    <property type="entry name" value="HAMP"/>
    <property type="match status" value="1"/>
</dbReference>
<sequence>MKIKYKLLISFFVIVAVFLIAGLAINSNIQEMSFIEKEMSKDFSINQQATNYEKGARQVQVGVFLYAHGSKELGGQLIREGYNLMTSSRNNLKNSLKDPAMLSDLSDIERLEEKVIQVSDEVTKTADVSPGNTALIEQNLHTLEGRVEALNLKLSGFIEVTDRAVANSIERSRIHADDTIKTTYYAVIGSMIVSLILAIFLANRLTNPLRSLTDVANKVSRGEIDAKISVASKDEIGELAESFKRMVNAFKIMDALSKQK</sequence>
<dbReference type="Proteomes" id="UP000027153">
    <property type="component" value="Unassembled WGS sequence"/>
</dbReference>
<evidence type="ECO:0000256" key="2">
    <source>
        <dbReference type="ARBA" id="ARBA00004651"/>
    </source>
</evidence>
<evidence type="ECO:0000256" key="6">
    <source>
        <dbReference type="ARBA" id="ARBA00022679"/>
    </source>
</evidence>
<keyword evidence="5" id="KW-0597">Phosphoprotein</keyword>
<feature type="transmembrane region" description="Helical" evidence="12">
    <location>
        <begin position="183"/>
        <end position="202"/>
    </location>
</feature>
<feature type="domain" description="HAMP" evidence="13">
    <location>
        <begin position="203"/>
        <end position="255"/>
    </location>
</feature>
<evidence type="ECO:0000256" key="8">
    <source>
        <dbReference type="ARBA" id="ARBA00022777"/>
    </source>
</evidence>
<evidence type="ECO:0000259" key="13">
    <source>
        <dbReference type="PROSITE" id="PS50885"/>
    </source>
</evidence>
<gene>
    <name evidence="14" type="ORF">ANME2D_01018</name>
</gene>
<evidence type="ECO:0000313" key="14">
    <source>
        <dbReference type="EMBL" id="KCZ72589.1"/>
    </source>
</evidence>
<keyword evidence="7" id="KW-0547">Nucleotide-binding</keyword>
<reference evidence="14 15" key="1">
    <citation type="journal article" date="2013" name="Nature">
        <title>Anaerobic oxidation of methane coupled to nitrate reduction in a novel archaeal lineage.</title>
        <authorList>
            <person name="Haroon M.F."/>
            <person name="Hu S."/>
            <person name="Shi Y."/>
            <person name="Imelfort M."/>
            <person name="Keller J."/>
            <person name="Hugenholtz P."/>
            <person name="Yuan Z."/>
            <person name="Tyson G.W."/>
        </authorList>
    </citation>
    <scope>NUCLEOTIDE SEQUENCE [LARGE SCALE GENOMIC DNA]</scope>
    <source>
        <strain evidence="14 15">ANME-2d</strain>
    </source>
</reference>
<dbReference type="EC" id="2.7.13.3" evidence="3"/>
<evidence type="ECO:0000256" key="7">
    <source>
        <dbReference type="ARBA" id="ARBA00022741"/>
    </source>
</evidence>
<organism evidence="14 15">
    <name type="scientific">Candidatus Methanoperedens nitratireducens</name>
    <dbReference type="NCBI Taxonomy" id="1392998"/>
    <lineage>
        <taxon>Archaea</taxon>
        <taxon>Methanobacteriati</taxon>
        <taxon>Methanobacteriota</taxon>
        <taxon>Stenosarchaea group</taxon>
        <taxon>Methanomicrobia</taxon>
        <taxon>Methanosarcinales</taxon>
        <taxon>ANME-2 cluster</taxon>
        <taxon>Candidatus Methanoperedentaceae</taxon>
        <taxon>Candidatus Methanoperedens</taxon>
    </lineage>
</organism>
<dbReference type="PANTHER" id="PTHR45528:SF1">
    <property type="entry name" value="SENSOR HISTIDINE KINASE CPXA"/>
    <property type="match status" value="1"/>
</dbReference>
<dbReference type="InterPro" id="IPR003660">
    <property type="entry name" value="HAMP_dom"/>
</dbReference>
<keyword evidence="8" id="KW-0418">Kinase</keyword>
<evidence type="ECO:0000256" key="1">
    <source>
        <dbReference type="ARBA" id="ARBA00000085"/>
    </source>
</evidence>